<proteinExistence type="predicted"/>
<accession>Q4SG34</accession>
<dbReference type="GO" id="GO:2000781">
    <property type="term" value="P:positive regulation of double-strand break repair"/>
    <property type="evidence" value="ECO:0007669"/>
    <property type="project" value="InterPro"/>
</dbReference>
<sequence>MRVEANPHQWLPGLTIVCCINIIIAESQVEALLQFYRDLLAFFLKLFQGEFQSVNNWSVAPHPPSSRTLLCETFWTVWERSTLMSQAVKQLTRFLVQAAAEDYSQSSDKQKLHLADILLDLLSVLVEFWCQQHYKLNHSLMEKGLKHLAEQFAIISQGKDKKWKLISFSQSKDITAKPCCIIIATFKVI</sequence>
<dbReference type="EMBL" id="CAAE01014600">
    <property type="protein sequence ID" value="CAG00398.1"/>
    <property type="molecule type" value="Genomic_DNA"/>
</dbReference>
<dbReference type="GO" id="GO:1990166">
    <property type="term" value="P:protein localization to site of double-strand break"/>
    <property type="evidence" value="ECO:0007669"/>
    <property type="project" value="TreeGrafter"/>
</dbReference>
<dbReference type="PANTHER" id="PTHR46677:SF1">
    <property type="entry name" value="SMC5-SMC6 COMPLEX LOCALIZATION FACTOR PROTEIN 1"/>
    <property type="match status" value="1"/>
</dbReference>
<reference evidence="1" key="1">
    <citation type="journal article" date="2004" name="Nature">
        <title>Genome duplication in the teleost fish Tetraodon nigroviridis reveals the early vertebrate proto-karyotype.</title>
        <authorList>
            <person name="Jaillon O."/>
            <person name="Aury J.-M."/>
            <person name="Brunet F."/>
            <person name="Petit J.-L."/>
            <person name="Stange-Thomann N."/>
            <person name="Mauceli E."/>
            <person name="Bouneau L."/>
            <person name="Fischer C."/>
            <person name="Ozouf-Costaz C."/>
            <person name="Bernot A."/>
            <person name="Nicaud S."/>
            <person name="Jaffe D."/>
            <person name="Fisher S."/>
            <person name="Lutfalla G."/>
            <person name="Dossat C."/>
            <person name="Segurens B."/>
            <person name="Dasilva C."/>
            <person name="Salanoubat M."/>
            <person name="Levy M."/>
            <person name="Boudet N."/>
            <person name="Castellano S."/>
            <person name="Anthouard V."/>
            <person name="Jubin C."/>
            <person name="Castelli V."/>
            <person name="Katinka M."/>
            <person name="Vacherie B."/>
            <person name="Biemont C."/>
            <person name="Skalli Z."/>
            <person name="Cattolico L."/>
            <person name="Poulain J."/>
            <person name="De Berardinis V."/>
            <person name="Cruaud C."/>
            <person name="Duprat S."/>
            <person name="Brottier P."/>
            <person name="Coutanceau J.-P."/>
            <person name="Gouzy J."/>
            <person name="Parra G."/>
            <person name="Lardier G."/>
            <person name="Chapple C."/>
            <person name="McKernan K.J."/>
            <person name="McEwan P."/>
            <person name="Bosak S."/>
            <person name="Kellis M."/>
            <person name="Volff J.-N."/>
            <person name="Guigo R."/>
            <person name="Zody M.C."/>
            <person name="Mesirov J."/>
            <person name="Lindblad-Toh K."/>
            <person name="Birren B."/>
            <person name="Nusbaum C."/>
            <person name="Kahn D."/>
            <person name="Robinson-Rechavi M."/>
            <person name="Laudet V."/>
            <person name="Schachter V."/>
            <person name="Quetier F."/>
            <person name="Saurin W."/>
            <person name="Scarpelli C."/>
            <person name="Wincker P."/>
            <person name="Lander E.S."/>
            <person name="Weissenbach J."/>
            <person name="Roest Crollius H."/>
        </authorList>
    </citation>
    <scope>NUCLEOTIDE SEQUENCE [LARGE SCALE GENOMIC DNA]</scope>
</reference>
<organism evidence="1">
    <name type="scientific">Tetraodon nigroviridis</name>
    <name type="common">Spotted green pufferfish</name>
    <name type="synonym">Chelonodon nigroviridis</name>
    <dbReference type="NCBI Taxonomy" id="99883"/>
    <lineage>
        <taxon>Eukaryota</taxon>
        <taxon>Metazoa</taxon>
        <taxon>Chordata</taxon>
        <taxon>Craniata</taxon>
        <taxon>Vertebrata</taxon>
        <taxon>Euteleostomi</taxon>
        <taxon>Actinopterygii</taxon>
        <taxon>Neopterygii</taxon>
        <taxon>Teleostei</taxon>
        <taxon>Neoteleostei</taxon>
        <taxon>Acanthomorphata</taxon>
        <taxon>Eupercaria</taxon>
        <taxon>Tetraodontiformes</taxon>
        <taxon>Tetradontoidea</taxon>
        <taxon>Tetraodontidae</taxon>
        <taxon>Tetraodon</taxon>
    </lineage>
</organism>
<protein>
    <submittedName>
        <fullName evidence="1">(spotted green pufferfish) hypothetical protein</fullName>
    </submittedName>
</protein>
<dbReference type="PANTHER" id="PTHR46677">
    <property type="entry name" value="SMC5-SMC6 COMPLEX LOCALIZATION FACTOR PROTEIN 1"/>
    <property type="match status" value="1"/>
</dbReference>
<dbReference type="GO" id="GO:0035861">
    <property type="term" value="C:site of double-strand break"/>
    <property type="evidence" value="ECO:0007669"/>
    <property type="project" value="TreeGrafter"/>
</dbReference>
<comment type="caution">
    <text evidence="1">The sequence shown here is derived from an EMBL/GenBank/DDBJ whole genome shotgun (WGS) entry which is preliminary data.</text>
</comment>
<dbReference type="KEGG" id="tng:GSTEN00018830G001"/>
<dbReference type="OrthoDB" id="273147at2759"/>
<name>Q4SG34_TETNG</name>
<reference evidence="1" key="2">
    <citation type="submission" date="2004-02" db="EMBL/GenBank/DDBJ databases">
        <authorList>
            <consortium name="Genoscope"/>
            <consortium name="Whitehead Institute Centre for Genome Research"/>
        </authorList>
    </citation>
    <scope>NUCLEOTIDE SEQUENCE</scope>
</reference>
<dbReference type="GO" id="GO:0006974">
    <property type="term" value="P:DNA damage response"/>
    <property type="evidence" value="ECO:0007669"/>
    <property type="project" value="TreeGrafter"/>
</dbReference>
<dbReference type="AlphaFoldDB" id="Q4SG34"/>
<gene>
    <name evidence="1" type="ORF">GSTENG00018830001</name>
</gene>
<evidence type="ECO:0000313" key="1">
    <source>
        <dbReference type="EMBL" id="CAG00398.1"/>
    </source>
</evidence>
<dbReference type="InterPro" id="IPR042479">
    <property type="entry name" value="Slf1"/>
</dbReference>
<dbReference type="GO" id="GO:0005634">
    <property type="term" value="C:nucleus"/>
    <property type="evidence" value="ECO:0007669"/>
    <property type="project" value="TreeGrafter"/>
</dbReference>